<gene>
    <name evidence="1" type="ORF">EUX98_g8207</name>
</gene>
<dbReference type="EMBL" id="SGPM01000417">
    <property type="protein sequence ID" value="THH22404.1"/>
    <property type="molecule type" value="Genomic_DNA"/>
</dbReference>
<name>A0A4S4MAE7_9APHY</name>
<sequence>MPIHLTRTALPLTCTAFDVLQATSPHQDVNTTLINTDPAADACNQDDTVVSGLSLKVNDKDIQMSHKDDNKDDNVDIHLCAEDDDRVPITLVLDLDSRDKVVKQLIAPPSSSQDQKEAAYMTLEERTHQIRLDLAAKTQADKQTDIAYDRHFRNHLSWWTRC</sequence>
<evidence type="ECO:0000313" key="1">
    <source>
        <dbReference type="EMBL" id="THH22404.1"/>
    </source>
</evidence>
<organism evidence="1 2">
    <name type="scientific">Antrodiella citrinella</name>
    <dbReference type="NCBI Taxonomy" id="2447956"/>
    <lineage>
        <taxon>Eukaryota</taxon>
        <taxon>Fungi</taxon>
        <taxon>Dikarya</taxon>
        <taxon>Basidiomycota</taxon>
        <taxon>Agaricomycotina</taxon>
        <taxon>Agaricomycetes</taxon>
        <taxon>Polyporales</taxon>
        <taxon>Steccherinaceae</taxon>
        <taxon>Antrodiella</taxon>
    </lineage>
</organism>
<accession>A0A4S4MAE7</accession>
<comment type="caution">
    <text evidence="1">The sequence shown here is derived from an EMBL/GenBank/DDBJ whole genome shotgun (WGS) entry which is preliminary data.</text>
</comment>
<proteinExistence type="predicted"/>
<dbReference type="AlphaFoldDB" id="A0A4S4MAE7"/>
<protein>
    <submittedName>
        <fullName evidence="1">Uncharacterized protein</fullName>
    </submittedName>
</protein>
<keyword evidence="2" id="KW-1185">Reference proteome</keyword>
<evidence type="ECO:0000313" key="2">
    <source>
        <dbReference type="Proteomes" id="UP000308730"/>
    </source>
</evidence>
<dbReference type="Proteomes" id="UP000308730">
    <property type="component" value="Unassembled WGS sequence"/>
</dbReference>
<reference evidence="1 2" key="1">
    <citation type="submission" date="2019-02" db="EMBL/GenBank/DDBJ databases">
        <title>Genome sequencing of the rare red list fungi Antrodiella citrinella (Flaviporus citrinellus).</title>
        <authorList>
            <person name="Buettner E."/>
            <person name="Kellner H."/>
        </authorList>
    </citation>
    <scope>NUCLEOTIDE SEQUENCE [LARGE SCALE GENOMIC DNA]</scope>
    <source>
        <strain evidence="1 2">DSM 108506</strain>
    </source>
</reference>